<dbReference type="SMART" id="SM00354">
    <property type="entry name" value="HTH_LACI"/>
    <property type="match status" value="1"/>
</dbReference>
<organism evidence="6 7">
    <name type="scientific">Pseudalgibacter alginicilyticus</name>
    <dbReference type="NCBI Taxonomy" id="1736674"/>
    <lineage>
        <taxon>Bacteria</taxon>
        <taxon>Pseudomonadati</taxon>
        <taxon>Bacteroidota</taxon>
        <taxon>Flavobacteriia</taxon>
        <taxon>Flavobacteriales</taxon>
        <taxon>Flavobacteriaceae</taxon>
        <taxon>Pseudalgibacter</taxon>
    </lineage>
</organism>
<dbReference type="Gene3D" id="3.40.50.2300">
    <property type="match status" value="2"/>
</dbReference>
<dbReference type="Proteomes" id="UP000057981">
    <property type="component" value="Chromosome"/>
</dbReference>
<dbReference type="Pfam" id="PF13377">
    <property type="entry name" value="Peripla_BP_3"/>
    <property type="match status" value="1"/>
</dbReference>
<evidence type="ECO:0000256" key="1">
    <source>
        <dbReference type="ARBA" id="ARBA00023015"/>
    </source>
</evidence>
<dbReference type="GO" id="GO:0000976">
    <property type="term" value="F:transcription cis-regulatory region binding"/>
    <property type="evidence" value="ECO:0007669"/>
    <property type="project" value="TreeGrafter"/>
</dbReference>
<proteinExistence type="predicted"/>
<dbReference type="OrthoDB" id="9768806at2"/>
<dbReference type="EMBL" id="CP012898">
    <property type="protein sequence ID" value="ALJ04508.1"/>
    <property type="molecule type" value="Genomic_DNA"/>
</dbReference>
<evidence type="ECO:0000256" key="2">
    <source>
        <dbReference type="ARBA" id="ARBA00023125"/>
    </source>
</evidence>
<sequence>MNYITIKDVAKRLNLSVSTISRAFNDKYDIKKETKDVILETAKEMGYRPNPMAKKLIQRRSFNIGIVVPEFINGYFPEVIIGAQEILFEKGYQVLITQSNECFETELKNVQTLENNMVDGLLLSISCETSNTEYYQKLVKNGLPIVLFNRVNKDLNTSKVLFNDYKWAFFATEHLITQGYKKIVCLKGADNLSLSHERVRGFTDAFKKHKTIITKDKIIPTGFYAEDGMRVAEAMIKNNDIPDAIFACNDPTAIGAMKVFKKNGYRIPDDIAFVGFTESKMADLIDPPLTSVSQPTLDIGREAAKLLIEQIENRTGSHLPQTVTLNGQLNIRESSVRI</sequence>
<evidence type="ECO:0000313" key="6">
    <source>
        <dbReference type="EMBL" id="ALJ04508.1"/>
    </source>
</evidence>
<dbReference type="InterPro" id="IPR010982">
    <property type="entry name" value="Lambda_DNA-bd_dom_sf"/>
</dbReference>
<keyword evidence="2" id="KW-0238">DNA-binding</keyword>
<dbReference type="RefSeq" id="WP_054725405.1">
    <property type="nucleotide sequence ID" value="NZ_CP012898.1"/>
</dbReference>
<dbReference type="Pfam" id="PF00356">
    <property type="entry name" value="LacI"/>
    <property type="match status" value="1"/>
</dbReference>
<dbReference type="PANTHER" id="PTHR30146:SF109">
    <property type="entry name" value="HTH-TYPE TRANSCRIPTIONAL REGULATOR GALS"/>
    <property type="match status" value="1"/>
</dbReference>
<dbReference type="SUPFAM" id="SSF47413">
    <property type="entry name" value="lambda repressor-like DNA-binding domains"/>
    <property type="match status" value="1"/>
</dbReference>
<dbReference type="Gene3D" id="1.10.260.40">
    <property type="entry name" value="lambda repressor-like DNA-binding domains"/>
    <property type="match status" value="1"/>
</dbReference>
<accession>A0A0P0D9N1</accession>
<evidence type="ECO:0000256" key="3">
    <source>
        <dbReference type="ARBA" id="ARBA00023163"/>
    </source>
</evidence>
<evidence type="ECO:0000313" key="7">
    <source>
        <dbReference type="Proteomes" id="UP000057981"/>
    </source>
</evidence>
<feature type="domain" description="HTH cro/C1-type" evidence="5">
    <location>
        <begin position="4"/>
        <end position="34"/>
    </location>
</feature>
<dbReference type="PROSITE" id="PS50932">
    <property type="entry name" value="HTH_LACI_2"/>
    <property type="match status" value="1"/>
</dbReference>
<name>A0A0P0D9N1_9FLAO</name>
<dbReference type="AlphaFoldDB" id="A0A0P0D9N1"/>
<dbReference type="InterPro" id="IPR000843">
    <property type="entry name" value="HTH_LacI"/>
</dbReference>
<evidence type="ECO:0000259" key="5">
    <source>
        <dbReference type="PROSITE" id="PS50943"/>
    </source>
</evidence>
<dbReference type="InterPro" id="IPR046335">
    <property type="entry name" value="LacI/GalR-like_sensor"/>
</dbReference>
<feature type="domain" description="HTH lacI-type" evidence="4">
    <location>
        <begin position="4"/>
        <end position="58"/>
    </location>
</feature>
<dbReference type="InterPro" id="IPR001387">
    <property type="entry name" value="Cro/C1-type_HTH"/>
</dbReference>
<reference evidence="6 7" key="1">
    <citation type="submission" date="2015-10" db="EMBL/GenBank/DDBJ databases">
        <authorList>
            <person name="Gilbert D.G."/>
        </authorList>
    </citation>
    <scope>NUCLEOTIDE SEQUENCE [LARGE SCALE GENOMIC DNA]</scope>
    <source>
        <strain evidence="7">HZ-22</strain>
    </source>
</reference>
<evidence type="ECO:0000259" key="4">
    <source>
        <dbReference type="PROSITE" id="PS50932"/>
    </source>
</evidence>
<dbReference type="PANTHER" id="PTHR30146">
    <property type="entry name" value="LACI-RELATED TRANSCRIPTIONAL REPRESSOR"/>
    <property type="match status" value="1"/>
</dbReference>
<dbReference type="SUPFAM" id="SSF53822">
    <property type="entry name" value="Periplasmic binding protein-like I"/>
    <property type="match status" value="1"/>
</dbReference>
<dbReference type="STRING" id="1736674.APS56_04850"/>
<keyword evidence="7" id="KW-1185">Reference proteome</keyword>
<dbReference type="CDD" id="cd01392">
    <property type="entry name" value="HTH_LacI"/>
    <property type="match status" value="1"/>
</dbReference>
<dbReference type="PROSITE" id="PS50943">
    <property type="entry name" value="HTH_CROC1"/>
    <property type="match status" value="1"/>
</dbReference>
<dbReference type="KEGG" id="ahz:APS56_04850"/>
<dbReference type="CDD" id="cd06267">
    <property type="entry name" value="PBP1_LacI_sugar_binding-like"/>
    <property type="match status" value="1"/>
</dbReference>
<keyword evidence="3" id="KW-0804">Transcription</keyword>
<dbReference type="GO" id="GO:0003700">
    <property type="term" value="F:DNA-binding transcription factor activity"/>
    <property type="evidence" value="ECO:0007669"/>
    <property type="project" value="TreeGrafter"/>
</dbReference>
<keyword evidence="1" id="KW-0805">Transcription regulation</keyword>
<protein>
    <submittedName>
        <fullName evidence="6">Transcriptional regulator</fullName>
    </submittedName>
</protein>
<dbReference type="InterPro" id="IPR028082">
    <property type="entry name" value="Peripla_BP_I"/>
</dbReference>
<gene>
    <name evidence="6" type="ORF">APS56_04850</name>
</gene>